<dbReference type="Pfam" id="PF12833">
    <property type="entry name" value="HTH_18"/>
    <property type="match status" value="1"/>
</dbReference>
<dbReference type="SUPFAM" id="SSF46689">
    <property type="entry name" value="Homeodomain-like"/>
    <property type="match status" value="1"/>
</dbReference>
<reference evidence="5 6" key="1">
    <citation type="submission" date="2022-02" db="EMBL/GenBank/DDBJ databases">
        <title>Genome of Erysipelotrichaceae sp. nov. NSJ-176 isolated from human feces.</title>
        <authorList>
            <person name="Abdugheni R."/>
        </authorList>
    </citation>
    <scope>NUCLEOTIDE SEQUENCE [LARGE SCALE GENOMIC DNA]</scope>
    <source>
        <strain evidence="5 6">NSJ-176</strain>
    </source>
</reference>
<dbReference type="PANTHER" id="PTHR43280">
    <property type="entry name" value="ARAC-FAMILY TRANSCRIPTIONAL REGULATOR"/>
    <property type="match status" value="1"/>
</dbReference>
<dbReference type="Pfam" id="PF07883">
    <property type="entry name" value="Cupin_2"/>
    <property type="match status" value="1"/>
</dbReference>
<feature type="domain" description="HTH araC/xylS-type" evidence="4">
    <location>
        <begin position="222"/>
        <end position="319"/>
    </location>
</feature>
<evidence type="ECO:0000259" key="4">
    <source>
        <dbReference type="PROSITE" id="PS01124"/>
    </source>
</evidence>
<dbReference type="SMART" id="SM00342">
    <property type="entry name" value="HTH_ARAC"/>
    <property type="match status" value="1"/>
</dbReference>
<accession>A0ABS9R7H5</accession>
<evidence type="ECO:0000256" key="3">
    <source>
        <dbReference type="ARBA" id="ARBA00023163"/>
    </source>
</evidence>
<proteinExistence type="predicted"/>
<dbReference type="InterPro" id="IPR009057">
    <property type="entry name" value="Homeodomain-like_sf"/>
</dbReference>
<sequence>MMKKEILKKLYAHTEEETDILNGRNTVDQNIYTDDKNFVIDRDKFLLPEQMISVRKHTRFIDFPLHKHNYIELQYVYKGNLTQVIDGKEITMKEGELMMLNQVISHEIKAAGEDDIIINFIVKPEFFQYIFSLADIDNVIFNFIMSTIYSNSTKGEYLYYKVSDKGSIKANMEKIIMELYEPNITSSISIKLLVGLLLVNLIKHSDDIEVYSADNYEKKLSLDILKYIDEHYEEGSLAAISEQLNQPDYKICRIVKKYTGVTFKQLVQETRLNKAADLLMRTSLAVTDIMQAVGYENITYFYKIFKEKYTMTPHEYRKMIEQEHYQTN</sequence>
<dbReference type="InterPro" id="IPR011051">
    <property type="entry name" value="RmlC_Cupin_sf"/>
</dbReference>
<evidence type="ECO:0000313" key="6">
    <source>
        <dbReference type="Proteomes" id="UP001202402"/>
    </source>
</evidence>
<dbReference type="SUPFAM" id="SSF51182">
    <property type="entry name" value="RmlC-like cupins"/>
    <property type="match status" value="1"/>
</dbReference>
<evidence type="ECO:0000256" key="1">
    <source>
        <dbReference type="ARBA" id="ARBA00023015"/>
    </source>
</evidence>
<dbReference type="PANTHER" id="PTHR43280:SF28">
    <property type="entry name" value="HTH-TYPE TRANSCRIPTIONAL ACTIVATOR RHAS"/>
    <property type="match status" value="1"/>
</dbReference>
<dbReference type="InterPro" id="IPR014710">
    <property type="entry name" value="RmlC-like_jellyroll"/>
</dbReference>
<comment type="caution">
    <text evidence="5">The sequence shown here is derived from an EMBL/GenBank/DDBJ whole genome shotgun (WGS) entry which is preliminary data.</text>
</comment>
<dbReference type="InterPro" id="IPR018060">
    <property type="entry name" value="HTH_AraC"/>
</dbReference>
<dbReference type="Gene3D" id="2.60.120.10">
    <property type="entry name" value="Jelly Rolls"/>
    <property type="match status" value="1"/>
</dbReference>
<keyword evidence="6" id="KW-1185">Reference proteome</keyword>
<dbReference type="InterPro" id="IPR020449">
    <property type="entry name" value="Tscrpt_reg_AraC-type_HTH"/>
</dbReference>
<protein>
    <submittedName>
        <fullName evidence="5">AraC family transcriptional regulator</fullName>
    </submittedName>
</protein>
<keyword evidence="1" id="KW-0805">Transcription regulation</keyword>
<gene>
    <name evidence="5" type="ORF">LQE99_10855</name>
</gene>
<evidence type="ECO:0000256" key="2">
    <source>
        <dbReference type="ARBA" id="ARBA00023125"/>
    </source>
</evidence>
<dbReference type="PROSITE" id="PS01124">
    <property type="entry name" value="HTH_ARAC_FAMILY_2"/>
    <property type="match status" value="1"/>
</dbReference>
<keyword evidence="3" id="KW-0804">Transcription</keyword>
<dbReference type="EMBL" id="JAKVPQ010000008">
    <property type="protein sequence ID" value="MCH4285626.1"/>
    <property type="molecule type" value="Genomic_DNA"/>
</dbReference>
<dbReference type="InterPro" id="IPR013096">
    <property type="entry name" value="Cupin_2"/>
</dbReference>
<keyword evidence="2" id="KW-0238">DNA-binding</keyword>
<dbReference type="Gene3D" id="1.10.10.60">
    <property type="entry name" value="Homeodomain-like"/>
    <property type="match status" value="2"/>
</dbReference>
<dbReference type="Proteomes" id="UP001202402">
    <property type="component" value="Unassembled WGS sequence"/>
</dbReference>
<name>A0ABS9R7H5_9FIRM</name>
<organism evidence="5 6">
    <name type="scientific">Amedibacillus hominis</name>
    <dbReference type="NCBI Taxonomy" id="2897776"/>
    <lineage>
        <taxon>Bacteria</taxon>
        <taxon>Bacillati</taxon>
        <taxon>Bacillota</taxon>
        <taxon>Erysipelotrichia</taxon>
        <taxon>Erysipelotrichales</taxon>
        <taxon>Erysipelotrichaceae</taxon>
        <taxon>Amedibacillus</taxon>
    </lineage>
</organism>
<dbReference type="RefSeq" id="WP_199483620.1">
    <property type="nucleotide sequence ID" value="NZ_JAKVPQ010000008.1"/>
</dbReference>
<dbReference type="PRINTS" id="PR00032">
    <property type="entry name" value="HTHARAC"/>
</dbReference>
<evidence type="ECO:0000313" key="5">
    <source>
        <dbReference type="EMBL" id="MCH4285626.1"/>
    </source>
</evidence>